<dbReference type="SUPFAM" id="SSF53474">
    <property type="entry name" value="alpha/beta-Hydrolases"/>
    <property type="match status" value="1"/>
</dbReference>
<evidence type="ECO:0000313" key="1">
    <source>
        <dbReference type="EMBL" id="AUM14649.1"/>
    </source>
</evidence>
<dbReference type="Proteomes" id="UP000235116">
    <property type="component" value="Chromosome"/>
</dbReference>
<accession>A0A2K9LQL7</accession>
<evidence type="ECO:0000313" key="2">
    <source>
        <dbReference type="Proteomes" id="UP000235116"/>
    </source>
</evidence>
<dbReference type="Gene3D" id="3.40.50.1820">
    <property type="entry name" value="alpha/beta hydrolase"/>
    <property type="match status" value="1"/>
</dbReference>
<reference evidence="2" key="1">
    <citation type="submission" date="2017-08" db="EMBL/GenBank/DDBJ databases">
        <title>Direct submision.</title>
        <authorList>
            <person name="Kim S.-J."/>
            <person name="Rhee S.-K."/>
        </authorList>
    </citation>
    <scope>NUCLEOTIDE SEQUENCE [LARGE SCALE GENOMIC DNA]</scope>
    <source>
        <strain evidence="2">GI5</strain>
    </source>
</reference>
<dbReference type="RefSeq" id="WP_101896022.1">
    <property type="nucleotide sequence ID" value="NZ_CP022684.1"/>
</dbReference>
<dbReference type="EMBL" id="CP022684">
    <property type="protein sequence ID" value="AUM14649.1"/>
    <property type="molecule type" value="Genomic_DNA"/>
</dbReference>
<dbReference type="OrthoDB" id="55081at2"/>
<keyword evidence="2" id="KW-1185">Reference proteome</keyword>
<dbReference type="PROSITE" id="PS51257">
    <property type="entry name" value="PROKAR_LIPOPROTEIN"/>
    <property type="match status" value="1"/>
</dbReference>
<organism evidence="1 2">
    <name type="scientific">Ketobacter alkanivorans</name>
    <dbReference type="NCBI Taxonomy" id="1917421"/>
    <lineage>
        <taxon>Bacteria</taxon>
        <taxon>Pseudomonadati</taxon>
        <taxon>Pseudomonadota</taxon>
        <taxon>Gammaproteobacteria</taxon>
        <taxon>Pseudomonadales</taxon>
        <taxon>Ketobacteraceae</taxon>
        <taxon>Ketobacter</taxon>
    </lineage>
</organism>
<name>A0A2K9LQL7_9GAMM</name>
<dbReference type="KEGG" id="kak:Kalk_20425"/>
<sequence length="621" mass="67868">MSLIRNAALVAMAGCSLVLTGCYNPDGPIPEAKKDKIQPLWSDQDVADVVSITYESVPAIHQIDDPLMPEQCKDVNFLRFKTRSSSDDAALADAAVLLVPGILEGANGFEYIGRQLVYMAKVFRDKDIEIWAMDRRANCLEDLTGMQAAEQAASVEEAEDLILGYYYEGQQVNGRTFDGFLRGRDMPFMLNFGMEQATEDMYAVIQAMIPDPAVSRQKVFVGGHSLGGAHTSMFLAWDLDGDTSTTDDQGANMVAGAIGFDTSIGAVSDSIGSSNAIIPVMDLESTMADATAEAAAEGDTDADAGYRRTLSWIERGILPKNIDIPLVFSAEAIALPEAVGILAGKAPDQEATVLGRLPMSPVLKNLFRFFHTRDANNYSYGPFIKDFRYTNEAQVGLMFDDHFSILSFLQTSLGHMNGGAVVPKSPLFNAIRSVPLLGDLVSAVSGPKQQHIAADAGPDQRHLGEGPLYSWADMDEIGSSDDPSYTDESGDYEYTNLTEEMVRMEDFTRALYIGETNLTEWYFPTRIVVDIDAASKPFAPQYGLNTYYQEAYKQVPTLLLMAKGGGLSFPMADEPDRLLTIIDLEGQSHLDPMFASVNMPTLHNNQVADNLLDFVFTNIEP</sequence>
<dbReference type="AlphaFoldDB" id="A0A2K9LQL7"/>
<gene>
    <name evidence="1" type="ORF">Kalk_20425</name>
</gene>
<protein>
    <submittedName>
        <fullName evidence="1">Uncharacterized protein</fullName>
    </submittedName>
</protein>
<proteinExistence type="predicted"/>
<dbReference type="InterPro" id="IPR029058">
    <property type="entry name" value="AB_hydrolase_fold"/>
</dbReference>